<protein>
    <submittedName>
        <fullName evidence="1">CLUMA_CG019184, isoform A</fullName>
    </submittedName>
</protein>
<gene>
    <name evidence="1" type="ORF">CLUMA_CG019184</name>
</gene>
<dbReference type="Proteomes" id="UP000183832">
    <property type="component" value="Unassembled WGS sequence"/>
</dbReference>
<dbReference type="EMBL" id="CVRI01000066">
    <property type="protein sequence ID" value="CRL05955.1"/>
    <property type="molecule type" value="Genomic_DNA"/>
</dbReference>
<accession>A0A1J1J0A6</accession>
<dbReference type="AlphaFoldDB" id="A0A1J1J0A6"/>
<reference evidence="1 2" key="1">
    <citation type="submission" date="2015-04" db="EMBL/GenBank/DDBJ databases">
        <authorList>
            <person name="Syromyatnikov M.Y."/>
            <person name="Popov V.N."/>
        </authorList>
    </citation>
    <scope>NUCLEOTIDE SEQUENCE [LARGE SCALE GENOMIC DNA]</scope>
</reference>
<proteinExistence type="predicted"/>
<sequence length="266" mass="31017">MCDNESHLDKCLKIGRSFVVQYLDEKIFARGKGNQYLTVATVNQKNYCSPRGEWKKERFLIAFQGYCPDIATTEYLPFVDFSKTIKMLINISALFTLSCQMIDDGKILHTIDFHLNFPDSSDIHRNKKFVALPELSIKARWHFKCEAVELLEVAINITFIRSYLITTKGCYLFLQEVSTNCFFLIHHHNTNFQGKRFILREGLWRVVNKLTSTKFDNLSQVFKNIHSMRLLVSENLVIQNIHDEMKTSFDFINVSDQMSTSESKEK</sequence>
<evidence type="ECO:0000313" key="1">
    <source>
        <dbReference type="EMBL" id="CRL05955.1"/>
    </source>
</evidence>
<keyword evidence="2" id="KW-1185">Reference proteome</keyword>
<name>A0A1J1J0A6_9DIPT</name>
<organism evidence="1 2">
    <name type="scientific">Clunio marinus</name>
    <dbReference type="NCBI Taxonomy" id="568069"/>
    <lineage>
        <taxon>Eukaryota</taxon>
        <taxon>Metazoa</taxon>
        <taxon>Ecdysozoa</taxon>
        <taxon>Arthropoda</taxon>
        <taxon>Hexapoda</taxon>
        <taxon>Insecta</taxon>
        <taxon>Pterygota</taxon>
        <taxon>Neoptera</taxon>
        <taxon>Endopterygota</taxon>
        <taxon>Diptera</taxon>
        <taxon>Nematocera</taxon>
        <taxon>Chironomoidea</taxon>
        <taxon>Chironomidae</taxon>
        <taxon>Clunio</taxon>
    </lineage>
</organism>
<evidence type="ECO:0000313" key="2">
    <source>
        <dbReference type="Proteomes" id="UP000183832"/>
    </source>
</evidence>